<feature type="domain" description="NAC" evidence="7">
    <location>
        <begin position="10"/>
        <end position="175"/>
    </location>
</feature>
<dbReference type="EMBL" id="PDCK01000039">
    <property type="protein sequence ID" value="PRQ56252.1"/>
    <property type="molecule type" value="Genomic_DNA"/>
</dbReference>
<dbReference type="Gramene" id="PRQ56252">
    <property type="protein sequence ID" value="PRQ56252"/>
    <property type="gene ID" value="RchiOBHm_Chr1g0333721"/>
</dbReference>
<dbReference type="PROSITE" id="PS51005">
    <property type="entry name" value="NAC"/>
    <property type="match status" value="1"/>
</dbReference>
<proteinExistence type="predicted"/>
<gene>
    <name evidence="8" type="ORF">RchiOBHm_Chr1g0333721</name>
</gene>
<dbReference type="Gene3D" id="2.170.150.80">
    <property type="entry name" value="NAC domain"/>
    <property type="match status" value="1"/>
</dbReference>
<dbReference type="GO" id="GO:0006355">
    <property type="term" value="P:regulation of DNA-templated transcription"/>
    <property type="evidence" value="ECO:0007669"/>
    <property type="project" value="InterPro"/>
</dbReference>
<keyword evidence="9" id="KW-1185">Reference proteome</keyword>
<evidence type="ECO:0000256" key="5">
    <source>
        <dbReference type="ARBA" id="ARBA00023242"/>
    </source>
</evidence>
<dbReference type="Proteomes" id="UP000238479">
    <property type="component" value="Chromosome 1"/>
</dbReference>
<evidence type="ECO:0000313" key="8">
    <source>
        <dbReference type="EMBL" id="PRQ56252.1"/>
    </source>
</evidence>
<dbReference type="InterPro" id="IPR003441">
    <property type="entry name" value="NAC-dom"/>
</dbReference>
<accession>A0A2P6SC50</accession>
<dbReference type="GO" id="GO:0005634">
    <property type="term" value="C:nucleus"/>
    <property type="evidence" value="ECO:0007669"/>
    <property type="project" value="UniProtKB-SubCell"/>
</dbReference>
<keyword evidence="3" id="KW-0238">DNA-binding</keyword>
<dbReference type="InterPro" id="IPR036093">
    <property type="entry name" value="NAC_dom_sf"/>
</dbReference>
<dbReference type="Pfam" id="PF02365">
    <property type="entry name" value="NAM"/>
    <property type="match status" value="1"/>
</dbReference>
<keyword evidence="2" id="KW-0805">Transcription regulation</keyword>
<evidence type="ECO:0000256" key="6">
    <source>
        <dbReference type="SAM" id="MobiDB-lite"/>
    </source>
</evidence>
<evidence type="ECO:0000259" key="7">
    <source>
        <dbReference type="PROSITE" id="PS51005"/>
    </source>
</evidence>
<protein>
    <submittedName>
        <fullName evidence="8">Putative transcription factor NAM family</fullName>
    </submittedName>
</protein>
<dbReference type="PANTHER" id="PTHR31989">
    <property type="entry name" value="NAC DOMAIN-CONTAINING PROTEIN 82-RELATED"/>
    <property type="match status" value="1"/>
</dbReference>
<organism evidence="8 9">
    <name type="scientific">Rosa chinensis</name>
    <name type="common">China rose</name>
    <dbReference type="NCBI Taxonomy" id="74649"/>
    <lineage>
        <taxon>Eukaryota</taxon>
        <taxon>Viridiplantae</taxon>
        <taxon>Streptophyta</taxon>
        <taxon>Embryophyta</taxon>
        <taxon>Tracheophyta</taxon>
        <taxon>Spermatophyta</taxon>
        <taxon>Magnoliopsida</taxon>
        <taxon>eudicotyledons</taxon>
        <taxon>Gunneridae</taxon>
        <taxon>Pentapetalae</taxon>
        <taxon>rosids</taxon>
        <taxon>fabids</taxon>
        <taxon>Rosales</taxon>
        <taxon>Rosaceae</taxon>
        <taxon>Rosoideae</taxon>
        <taxon>Rosoideae incertae sedis</taxon>
        <taxon>Rosa</taxon>
    </lineage>
</organism>
<dbReference type="SUPFAM" id="SSF101941">
    <property type="entry name" value="NAC domain"/>
    <property type="match status" value="1"/>
</dbReference>
<evidence type="ECO:0000256" key="2">
    <source>
        <dbReference type="ARBA" id="ARBA00023015"/>
    </source>
</evidence>
<evidence type="ECO:0000313" key="9">
    <source>
        <dbReference type="Proteomes" id="UP000238479"/>
    </source>
</evidence>
<reference evidence="8 9" key="1">
    <citation type="journal article" date="2018" name="Nat. Genet.">
        <title>The Rosa genome provides new insights in the design of modern roses.</title>
        <authorList>
            <person name="Bendahmane M."/>
        </authorList>
    </citation>
    <scope>NUCLEOTIDE SEQUENCE [LARGE SCALE GENOMIC DNA]</scope>
    <source>
        <strain evidence="9">cv. Old Blush</strain>
    </source>
</reference>
<feature type="region of interest" description="Disordered" evidence="6">
    <location>
        <begin position="95"/>
        <end position="121"/>
    </location>
</feature>
<dbReference type="AlphaFoldDB" id="A0A2P6SC50"/>
<evidence type="ECO:0000256" key="1">
    <source>
        <dbReference type="ARBA" id="ARBA00004123"/>
    </source>
</evidence>
<keyword evidence="4" id="KW-0804">Transcription</keyword>
<sequence length="277" mass="31971">MMMSSGCITLPTGFRFQPSDEELLSHYLEKKNQCKDPQIEAIIPEIDVCKHEPRDLPALVFTRAEFLEREWFTMADSPDMQWYFFSPRVFKHSKSKSTRSNRTTEEGSWKKQGKDRRITQARSDKQIGGKRILTFYQTGLQKKQKTDWVIHEYYLTKADSDEQIGDFVLCRLKKKLDKSDHDKQDGPFCGGGEPSRGSCSMAFNVENQASKQLGNVLSISVEGQPDSCNSSDSDMVEEVRTKMHFDFCYEIFNLKHKKYIENVTNTILFVILDLTAT</sequence>
<dbReference type="GO" id="GO:0003677">
    <property type="term" value="F:DNA binding"/>
    <property type="evidence" value="ECO:0007669"/>
    <property type="project" value="UniProtKB-KW"/>
</dbReference>
<dbReference type="STRING" id="74649.A0A2P6SC50"/>
<name>A0A2P6SC50_ROSCH</name>
<evidence type="ECO:0000256" key="3">
    <source>
        <dbReference type="ARBA" id="ARBA00023125"/>
    </source>
</evidence>
<comment type="caution">
    <text evidence="8">The sequence shown here is derived from an EMBL/GenBank/DDBJ whole genome shotgun (WGS) entry which is preliminary data.</text>
</comment>
<evidence type="ECO:0000256" key="4">
    <source>
        <dbReference type="ARBA" id="ARBA00023163"/>
    </source>
</evidence>
<dbReference type="OMA" id="CKHEPRD"/>
<keyword evidence="5" id="KW-0539">Nucleus</keyword>
<comment type="subcellular location">
    <subcellularLocation>
        <location evidence="1">Nucleus</location>
    </subcellularLocation>
</comment>